<dbReference type="PANTHER" id="PTHR47359">
    <property type="entry name" value="PEPTIDOGLYCAN DL-ENDOPEPTIDASE CWLO"/>
    <property type="match status" value="1"/>
</dbReference>
<reference evidence="8" key="1">
    <citation type="journal article" date="2019" name="Int. J. Syst. Evol. Microbiol.">
        <title>The Global Catalogue of Microorganisms (GCM) 10K type strain sequencing project: providing services to taxonomists for standard genome sequencing and annotation.</title>
        <authorList>
            <consortium name="The Broad Institute Genomics Platform"/>
            <consortium name="The Broad Institute Genome Sequencing Center for Infectious Disease"/>
            <person name="Wu L."/>
            <person name="Ma J."/>
        </authorList>
    </citation>
    <scope>NUCLEOTIDE SEQUENCE [LARGE SCALE GENOMIC DNA]</scope>
    <source>
        <strain evidence="8">KCTC 42586</strain>
    </source>
</reference>
<keyword evidence="2" id="KW-0645">Protease</keyword>
<proteinExistence type="inferred from homology"/>
<dbReference type="EMBL" id="JBHSKM010000024">
    <property type="protein sequence ID" value="MFC5218298.1"/>
    <property type="molecule type" value="Genomic_DNA"/>
</dbReference>
<comment type="similarity">
    <text evidence="1">Belongs to the peptidase C40 family.</text>
</comment>
<keyword evidence="4" id="KW-0788">Thiol protease</keyword>
<evidence type="ECO:0000256" key="5">
    <source>
        <dbReference type="SAM" id="MobiDB-lite"/>
    </source>
</evidence>
<evidence type="ECO:0000259" key="6">
    <source>
        <dbReference type="PROSITE" id="PS51935"/>
    </source>
</evidence>
<comment type="caution">
    <text evidence="7">The sequence shown here is derived from an EMBL/GenBank/DDBJ whole genome shotgun (WGS) entry which is preliminary data.</text>
</comment>
<keyword evidence="3" id="KW-0378">Hydrolase</keyword>
<dbReference type="PANTHER" id="PTHR47359:SF3">
    <property type="entry name" value="NLP_P60 DOMAIN-CONTAINING PROTEIN-RELATED"/>
    <property type="match status" value="1"/>
</dbReference>
<dbReference type="InterPro" id="IPR038765">
    <property type="entry name" value="Papain-like_cys_pep_sf"/>
</dbReference>
<dbReference type="InterPro" id="IPR000064">
    <property type="entry name" value="NLP_P60_dom"/>
</dbReference>
<evidence type="ECO:0000256" key="3">
    <source>
        <dbReference type="ARBA" id="ARBA00022801"/>
    </source>
</evidence>
<sequence length="527" mass="53360">MAPEGTARPGALSLPGMRNSALASAALTSVALLGQTAGAAPSSSDEAPSREEVSRRITSLYDRAETDSGTFNATRASSTGPRKRGARPADAGTASAGTRAGEDRRGDPALDNVTRQWFDVARAKLGPTVPAALPSDRTPERPVGRRPARAVRDLAPARESTGRAPLELPAAPVRELTSGPGSGAALVAELTAGPLAALPAVPGAPSADLQATQVLPTLPALPASTTSPSAAVPAVDTAAAPQTRASLRTTKEHNRRKLDRARELLSLYATRQSAPPTAIAALTATDTWGTPPARPQLSADDHWQALQAQSAADLTTVPPGATAPPVTAPAPTADPFTTTITDPYLGTLTTPTPAATVTDPYLGTLTTPTPAAPGPVTITDPHLGTLTMATPPAATPPATAGTAVTSTASHDTRAIRALEFARAQLGRPCVSGTTGPEAFDGPGLTQAAWKAAGITLPRTAPEQATAGQGVALTGLEPGDLVLFHVGHVGIYSGNGMMIHAPGPGALVREESIHYAGESAIHSAIRPA</sequence>
<dbReference type="Proteomes" id="UP001596263">
    <property type="component" value="Unassembled WGS sequence"/>
</dbReference>
<protein>
    <submittedName>
        <fullName evidence="7">NlpC/P60 family protein</fullName>
    </submittedName>
</protein>
<evidence type="ECO:0000256" key="4">
    <source>
        <dbReference type="ARBA" id="ARBA00022807"/>
    </source>
</evidence>
<organism evidence="7 8">
    <name type="scientific">Streptomyces coerulescens</name>
    <dbReference type="NCBI Taxonomy" id="29304"/>
    <lineage>
        <taxon>Bacteria</taxon>
        <taxon>Bacillati</taxon>
        <taxon>Actinomycetota</taxon>
        <taxon>Actinomycetes</taxon>
        <taxon>Kitasatosporales</taxon>
        <taxon>Streptomycetaceae</taxon>
        <taxon>Streptomyces</taxon>
    </lineage>
</organism>
<keyword evidence="8" id="KW-1185">Reference proteome</keyword>
<dbReference type="Gene3D" id="3.90.1720.10">
    <property type="entry name" value="endopeptidase domain like (from Nostoc punctiforme)"/>
    <property type="match status" value="1"/>
</dbReference>
<dbReference type="SUPFAM" id="SSF54001">
    <property type="entry name" value="Cysteine proteinases"/>
    <property type="match status" value="1"/>
</dbReference>
<feature type="compositionally biased region" description="Low complexity" evidence="5">
    <location>
        <begin position="223"/>
        <end position="241"/>
    </location>
</feature>
<dbReference type="Pfam" id="PF00877">
    <property type="entry name" value="NLPC_P60"/>
    <property type="match status" value="1"/>
</dbReference>
<evidence type="ECO:0000313" key="8">
    <source>
        <dbReference type="Proteomes" id="UP001596263"/>
    </source>
</evidence>
<evidence type="ECO:0000313" key="7">
    <source>
        <dbReference type="EMBL" id="MFC5218298.1"/>
    </source>
</evidence>
<feature type="domain" description="NlpC/P60" evidence="6">
    <location>
        <begin position="411"/>
        <end position="527"/>
    </location>
</feature>
<accession>A0ABW0CS75</accession>
<evidence type="ECO:0000256" key="1">
    <source>
        <dbReference type="ARBA" id="ARBA00007074"/>
    </source>
</evidence>
<feature type="compositionally biased region" description="Polar residues" evidence="5">
    <location>
        <begin position="67"/>
        <end position="80"/>
    </location>
</feature>
<dbReference type="InterPro" id="IPR051794">
    <property type="entry name" value="PG_Endopeptidase_C40"/>
</dbReference>
<dbReference type="PROSITE" id="PS51935">
    <property type="entry name" value="NLPC_P60"/>
    <property type="match status" value="1"/>
</dbReference>
<feature type="region of interest" description="Disordered" evidence="5">
    <location>
        <begin position="223"/>
        <end position="258"/>
    </location>
</feature>
<evidence type="ECO:0000256" key="2">
    <source>
        <dbReference type="ARBA" id="ARBA00022670"/>
    </source>
</evidence>
<feature type="region of interest" description="Disordered" evidence="5">
    <location>
        <begin position="128"/>
        <end position="148"/>
    </location>
</feature>
<dbReference type="RefSeq" id="WP_380860802.1">
    <property type="nucleotide sequence ID" value="NZ_JBHSKM010000024.1"/>
</dbReference>
<name>A0ABW0CS75_STRCD</name>
<feature type="region of interest" description="Disordered" evidence="5">
    <location>
        <begin position="36"/>
        <end position="110"/>
    </location>
</feature>
<gene>
    <name evidence="7" type="ORF">ACFPQ9_31110</name>
</gene>